<dbReference type="Proteomes" id="UP000286415">
    <property type="component" value="Unassembled WGS sequence"/>
</dbReference>
<gene>
    <name evidence="1" type="ORF">CSKR_104503</name>
</gene>
<organism evidence="1 2">
    <name type="scientific">Clonorchis sinensis</name>
    <name type="common">Chinese liver fluke</name>
    <dbReference type="NCBI Taxonomy" id="79923"/>
    <lineage>
        <taxon>Eukaryota</taxon>
        <taxon>Metazoa</taxon>
        <taxon>Spiralia</taxon>
        <taxon>Lophotrochozoa</taxon>
        <taxon>Platyhelminthes</taxon>
        <taxon>Trematoda</taxon>
        <taxon>Digenea</taxon>
        <taxon>Opisthorchiida</taxon>
        <taxon>Opisthorchiata</taxon>
        <taxon>Opisthorchiidae</taxon>
        <taxon>Clonorchis</taxon>
    </lineage>
</organism>
<reference evidence="1 2" key="2">
    <citation type="journal article" date="2021" name="Genomics">
        <title>High-quality reference genome for Clonorchis sinensis.</title>
        <authorList>
            <person name="Young N.D."/>
            <person name="Stroehlein A.J."/>
            <person name="Kinkar L."/>
            <person name="Wang T."/>
            <person name="Sohn W.M."/>
            <person name="Chang B.C.H."/>
            <person name="Kaur P."/>
            <person name="Weisz D."/>
            <person name="Dudchenko O."/>
            <person name="Aiden E.L."/>
            <person name="Korhonen P.K."/>
            <person name="Gasser R.B."/>
        </authorList>
    </citation>
    <scope>NUCLEOTIDE SEQUENCE [LARGE SCALE GENOMIC DNA]</scope>
    <source>
        <strain evidence="1">Cs-k2</strain>
    </source>
</reference>
<evidence type="ECO:0000313" key="2">
    <source>
        <dbReference type="Proteomes" id="UP000286415"/>
    </source>
</evidence>
<keyword evidence="2" id="KW-1185">Reference proteome</keyword>
<protein>
    <submittedName>
        <fullName evidence="1">Uncharacterized protein</fullName>
    </submittedName>
</protein>
<name>A0A419Q614_CLOSI</name>
<reference evidence="1 2" key="1">
    <citation type="journal article" date="2018" name="Biotechnol. Adv.">
        <title>Improved genomic resources and new bioinformatic workflow for the carcinogenic parasite Clonorchis sinensis: Biotechnological implications.</title>
        <authorList>
            <person name="Wang D."/>
            <person name="Korhonen P.K."/>
            <person name="Gasser R.B."/>
            <person name="Young N.D."/>
        </authorList>
    </citation>
    <scope>NUCLEOTIDE SEQUENCE [LARGE SCALE GENOMIC DNA]</scope>
    <source>
        <strain evidence="1">Cs-k2</strain>
    </source>
</reference>
<proteinExistence type="predicted"/>
<dbReference type="InParanoid" id="A0A419Q614"/>
<comment type="caution">
    <text evidence="1">The sequence shown here is derived from an EMBL/GenBank/DDBJ whole genome shotgun (WGS) entry which is preliminary data.</text>
</comment>
<dbReference type="EMBL" id="NIRI02000056">
    <property type="protein sequence ID" value="KAG5444234.1"/>
    <property type="molecule type" value="Genomic_DNA"/>
</dbReference>
<sequence>MALWLEGKFTDRKVRGSNPTSAYRLPCLGLGNLAVSQLLCFLQVVLQLGTERVPRQNDLLIFRASDDQGQRFPLTKNTNFTVTDYWTGEQNSHVHFVYKTEYPSSPSARLPELSWIFVDCYSDASKCYKRLHKYRNRSHFSRDAKRIYEKTYYSHASSVASTVTMVSCI</sequence>
<evidence type="ECO:0000313" key="1">
    <source>
        <dbReference type="EMBL" id="KAG5444234.1"/>
    </source>
</evidence>
<accession>A0A419Q614</accession>
<dbReference type="AlphaFoldDB" id="A0A419Q614"/>